<feature type="transmembrane region" description="Helical" evidence="4">
    <location>
        <begin position="37"/>
        <end position="58"/>
    </location>
</feature>
<dbReference type="GO" id="GO:0030313">
    <property type="term" value="C:cell envelope"/>
    <property type="evidence" value="ECO:0007669"/>
    <property type="project" value="UniProtKB-SubCell"/>
</dbReference>
<organism evidence="6 7">
    <name type="scientific">Bradyrhizobium symbiodeficiens</name>
    <dbReference type="NCBI Taxonomy" id="1404367"/>
    <lineage>
        <taxon>Bacteria</taxon>
        <taxon>Pseudomonadati</taxon>
        <taxon>Pseudomonadota</taxon>
        <taxon>Alphaproteobacteria</taxon>
        <taxon>Hyphomicrobiales</taxon>
        <taxon>Nitrobacteraceae</taxon>
        <taxon>Bradyrhizobium</taxon>
    </lineage>
</organism>
<keyword evidence="4" id="KW-1133">Transmembrane helix</keyword>
<dbReference type="Gene3D" id="1.10.287.470">
    <property type="entry name" value="Helix hairpin bin"/>
    <property type="match status" value="1"/>
</dbReference>
<feature type="domain" description="CusB-like beta-barrel" evidence="5">
    <location>
        <begin position="260"/>
        <end position="312"/>
    </location>
</feature>
<evidence type="ECO:0000256" key="4">
    <source>
        <dbReference type="SAM" id="Phobius"/>
    </source>
</evidence>
<evidence type="ECO:0000313" key="7">
    <source>
        <dbReference type="Proteomes" id="UP000500895"/>
    </source>
</evidence>
<evidence type="ECO:0000256" key="3">
    <source>
        <dbReference type="SAM" id="Coils"/>
    </source>
</evidence>
<proteinExistence type="predicted"/>
<name>A0A6G8ZZY2_9BRAD</name>
<dbReference type="Gene3D" id="2.40.50.100">
    <property type="match status" value="1"/>
</dbReference>
<dbReference type="PANTHER" id="PTHR32347:SF14">
    <property type="entry name" value="EFFLUX SYSTEM COMPONENT YKNX-RELATED"/>
    <property type="match status" value="1"/>
</dbReference>
<dbReference type="PANTHER" id="PTHR32347">
    <property type="entry name" value="EFFLUX SYSTEM COMPONENT YKNX-RELATED"/>
    <property type="match status" value="1"/>
</dbReference>
<feature type="coiled-coil region" evidence="3">
    <location>
        <begin position="128"/>
        <end position="162"/>
    </location>
</feature>
<evidence type="ECO:0000313" key="6">
    <source>
        <dbReference type="EMBL" id="QIP05782.1"/>
    </source>
</evidence>
<keyword evidence="4" id="KW-0812">Transmembrane</keyword>
<protein>
    <submittedName>
        <fullName evidence="6">HlyD family efflux transporter periplasmic adaptor subunit</fullName>
    </submittedName>
</protein>
<dbReference type="Gene3D" id="2.40.30.170">
    <property type="match status" value="1"/>
</dbReference>
<keyword evidence="2 3" id="KW-0175">Coiled coil</keyword>
<comment type="subcellular location">
    <subcellularLocation>
        <location evidence="1">Cell envelope</location>
    </subcellularLocation>
</comment>
<gene>
    <name evidence="6" type="ORF">HAV00_05760</name>
</gene>
<evidence type="ECO:0000256" key="2">
    <source>
        <dbReference type="ARBA" id="ARBA00023054"/>
    </source>
</evidence>
<keyword evidence="4" id="KW-0472">Membrane</keyword>
<dbReference type="RefSeq" id="WP_166467051.1">
    <property type="nucleotide sequence ID" value="NZ_CP050066.2"/>
</dbReference>
<dbReference type="Proteomes" id="UP000500895">
    <property type="component" value="Chromosome"/>
</dbReference>
<dbReference type="SUPFAM" id="SSF111369">
    <property type="entry name" value="HlyD-like secretion proteins"/>
    <property type="match status" value="2"/>
</dbReference>
<dbReference type="InterPro" id="IPR058792">
    <property type="entry name" value="Beta-barrel_RND_2"/>
</dbReference>
<dbReference type="EMBL" id="CP050066">
    <property type="protein sequence ID" value="QIP05782.1"/>
    <property type="molecule type" value="Genomic_DNA"/>
</dbReference>
<reference evidence="6 7" key="1">
    <citation type="journal article" date="2020" name="Int. J. Syst. Evol. Microbiol.">
        <title>Description and complete genome sequences of Bradyrhizobium symbiodeficiens sp. nov., a non-symbiotic bacterium associated with legumes native to Canada.</title>
        <authorList>
            <person name="Bromfield E.S.P."/>
            <person name="Cloutier S."/>
            <person name="Nguyen H.D.T."/>
        </authorList>
    </citation>
    <scope>NUCLEOTIDE SEQUENCE [LARGE SCALE GENOMIC DNA]</scope>
    <source>
        <strain evidence="6 7">101S1MB</strain>
    </source>
</reference>
<evidence type="ECO:0000259" key="5">
    <source>
        <dbReference type="Pfam" id="PF25954"/>
    </source>
</evidence>
<sequence length="418" mass="44056">MLDSQRKPASVTPVVGAVKGRDLPDAGGAKTHPNGRLALLAVLLAVLAAVGAGAWAFYLRPVNVQVSQAERDVPVEVFGLGTVEARVASKVGFKVSGVLVDLRADVGDRVAKGSNLGRLDDREQSARVARTKASIAQAEANVQKATASVEKARANYNNAKRISERRQALVQSNSTSVEAAETAQAVQDAALGDFNLASSEVEVARASINDAKAQGLLESATLDFHTLTAPYNAMVIARTKELGSALGAGEPVFTLIDPATVWVLAYIDESKAGEINVGEPAQIVLRSQPGRRIAGRVARIEPESDRVNEERRVAVAFAQIPAEFTLGEQAEVYITTVRLTQPRLVPEAAIAGLGKGQGTVWTVEDGHLQQHVVTLGHRLLDGRHEITGGVPNDALVVSQLRSGLRVGRAAKVAGGKVP</sequence>
<dbReference type="AlphaFoldDB" id="A0A6G8ZZY2"/>
<accession>A0A6G8ZZY2</accession>
<dbReference type="Pfam" id="PF25954">
    <property type="entry name" value="Beta-barrel_RND_2"/>
    <property type="match status" value="1"/>
</dbReference>
<dbReference type="InterPro" id="IPR050465">
    <property type="entry name" value="UPF0194_transport"/>
</dbReference>
<evidence type="ECO:0000256" key="1">
    <source>
        <dbReference type="ARBA" id="ARBA00004196"/>
    </source>
</evidence>
<dbReference type="Gene3D" id="2.40.420.20">
    <property type="match status" value="1"/>
</dbReference>